<dbReference type="InterPro" id="IPR019681">
    <property type="entry name" value="DUF2530"/>
</dbReference>
<keyword evidence="3" id="KW-1185">Reference proteome</keyword>
<evidence type="ECO:0000313" key="2">
    <source>
        <dbReference type="EMBL" id="KGM10263.1"/>
    </source>
</evidence>
<keyword evidence="1" id="KW-0472">Membrane</keyword>
<proteinExistence type="predicted"/>
<dbReference type="EMBL" id="AXCY01000056">
    <property type="protein sequence ID" value="KGM10263.1"/>
    <property type="molecule type" value="Genomic_DNA"/>
</dbReference>
<feature type="transmembrane region" description="Helical" evidence="1">
    <location>
        <begin position="51"/>
        <end position="68"/>
    </location>
</feature>
<dbReference type="Pfam" id="PF10745">
    <property type="entry name" value="DUF2530"/>
    <property type="match status" value="1"/>
</dbReference>
<accession>A0A0A0BP72</accession>
<reference evidence="2 3" key="1">
    <citation type="submission" date="2013-08" db="EMBL/GenBank/DDBJ databases">
        <title>Genome sequencing of Cellulomonas carbonis T26.</title>
        <authorList>
            <person name="Chen F."/>
            <person name="Li Y."/>
            <person name="Wang G."/>
        </authorList>
    </citation>
    <scope>NUCLEOTIDE SEQUENCE [LARGE SCALE GENOMIC DNA]</scope>
    <source>
        <strain evidence="2 3">T26</strain>
    </source>
</reference>
<evidence type="ECO:0000313" key="3">
    <source>
        <dbReference type="Proteomes" id="UP000029839"/>
    </source>
</evidence>
<sequence>MTRRPRLLEPSRLAPVQLDVRRVFLVGIAVWVVALVVTLVLLGLGRVEGRAVATCATGVVLGLLALVWERRHRSR</sequence>
<keyword evidence="1" id="KW-1133">Transmembrane helix</keyword>
<dbReference type="AlphaFoldDB" id="A0A0A0BP72"/>
<organism evidence="2 3">
    <name type="scientific">Cellulomonas carbonis T26</name>
    <dbReference type="NCBI Taxonomy" id="947969"/>
    <lineage>
        <taxon>Bacteria</taxon>
        <taxon>Bacillati</taxon>
        <taxon>Actinomycetota</taxon>
        <taxon>Actinomycetes</taxon>
        <taxon>Micrococcales</taxon>
        <taxon>Cellulomonadaceae</taxon>
        <taxon>Cellulomonas</taxon>
    </lineage>
</organism>
<evidence type="ECO:0008006" key="4">
    <source>
        <dbReference type="Google" id="ProtNLM"/>
    </source>
</evidence>
<name>A0A0A0BP72_9CELL</name>
<keyword evidence="1" id="KW-0812">Transmembrane</keyword>
<reference evidence="2 3" key="2">
    <citation type="journal article" date="2015" name="Stand. Genomic Sci.">
        <title>Draft genome sequence of Cellulomonas carbonis T26(T) and comparative analysis of six Cellulomonas genomes.</title>
        <authorList>
            <person name="Zhuang W."/>
            <person name="Zhang S."/>
            <person name="Xia X."/>
            <person name="Wang G."/>
        </authorList>
    </citation>
    <scope>NUCLEOTIDE SEQUENCE [LARGE SCALE GENOMIC DNA]</scope>
    <source>
        <strain evidence="2 3">T26</strain>
    </source>
</reference>
<gene>
    <name evidence="2" type="ORF">N868_15790</name>
</gene>
<protein>
    <recommendedName>
        <fullName evidence="4">DUF2530 domain-containing protein</fullName>
    </recommendedName>
</protein>
<dbReference type="Proteomes" id="UP000029839">
    <property type="component" value="Unassembled WGS sequence"/>
</dbReference>
<comment type="caution">
    <text evidence="2">The sequence shown here is derived from an EMBL/GenBank/DDBJ whole genome shotgun (WGS) entry which is preliminary data.</text>
</comment>
<dbReference type="RefSeq" id="WP_043607389.1">
    <property type="nucleotide sequence ID" value="NZ_AXCY01000056.1"/>
</dbReference>
<feature type="transmembrane region" description="Helical" evidence="1">
    <location>
        <begin position="20"/>
        <end position="45"/>
    </location>
</feature>
<evidence type="ECO:0000256" key="1">
    <source>
        <dbReference type="SAM" id="Phobius"/>
    </source>
</evidence>